<reference evidence="3 4" key="1">
    <citation type="submission" date="2019-03" db="EMBL/GenBank/DDBJ databases">
        <title>Single cell metagenomics reveals metabolic interactions within the superorganism composed of flagellate Streblomastix strix and complex community of Bacteroidetes bacteria on its surface.</title>
        <authorList>
            <person name="Treitli S.C."/>
            <person name="Kolisko M."/>
            <person name="Husnik F."/>
            <person name="Keeling P."/>
            <person name="Hampl V."/>
        </authorList>
    </citation>
    <scope>NUCLEOTIDE SEQUENCE [LARGE SCALE GENOMIC DNA]</scope>
    <source>
        <strain evidence="3">ST1C</strain>
    </source>
</reference>
<protein>
    <submittedName>
        <fullName evidence="3">Uncharacterized protein</fullName>
    </submittedName>
</protein>
<feature type="coiled-coil region" evidence="1">
    <location>
        <begin position="34"/>
        <end position="75"/>
    </location>
</feature>
<dbReference type="AlphaFoldDB" id="A0A5J4VDJ4"/>
<gene>
    <name evidence="3" type="ORF">EZS28_023852</name>
</gene>
<evidence type="ECO:0000256" key="2">
    <source>
        <dbReference type="SAM" id="MobiDB-lite"/>
    </source>
</evidence>
<sequence length="494" mass="56935">SAEMKKLVEQMLSNEPSKRPTTQQIMQQELIRVYLKIQEEKEKLFDEKEQQKKQAEDAQAEITRLREQLASKETVQKTPRHRFKTKDSKAEIVTEPLKPKQISTSSISVTYTPLNPSTEDVQISGDTFTHTNINKNWETILFDPLISSGVARIELLNIKEFGGVGIANESVHYNRNDLPLQQFKTVTYWRGGDLKQEGEDIGGNSSIDENHRVAMELDMGSNPHSLTLFVDDKQQPNYVVNIPNSVRFFAFFYKQQSQFKVLKFERLSAPTSKRIEGCRALEWGKLWRKEEKIREKKQKDSQSESPLSFGSLTLIPLNPSTEDVEIEQNTFIHTDENENPSVVLFDPVISKGIYKIKILNVIDLAGIGIADQSVNYKRNERPDDSQYQSRIVYYRRNGTIENDNNKKEENSCFLNNKSVAMEVNMDLNPRMLTFFVDDKEQPNFVIDIPNSVRFWAYFYNLNAQFKVIGFVKLSSPSAKHGPGSHVFEFGKKWK</sequence>
<evidence type="ECO:0000256" key="1">
    <source>
        <dbReference type="SAM" id="Coils"/>
    </source>
</evidence>
<proteinExistence type="predicted"/>
<dbReference type="Proteomes" id="UP000324800">
    <property type="component" value="Unassembled WGS sequence"/>
</dbReference>
<evidence type="ECO:0000313" key="3">
    <source>
        <dbReference type="EMBL" id="KAA6380620.1"/>
    </source>
</evidence>
<name>A0A5J4VDJ4_9EUKA</name>
<feature type="non-terminal residue" evidence="3">
    <location>
        <position position="1"/>
    </location>
</feature>
<feature type="region of interest" description="Disordered" evidence="2">
    <location>
        <begin position="1"/>
        <end position="23"/>
    </location>
</feature>
<accession>A0A5J4VDJ4</accession>
<evidence type="ECO:0000313" key="4">
    <source>
        <dbReference type="Proteomes" id="UP000324800"/>
    </source>
</evidence>
<comment type="caution">
    <text evidence="3">The sequence shown here is derived from an EMBL/GenBank/DDBJ whole genome shotgun (WGS) entry which is preliminary data.</text>
</comment>
<keyword evidence="1" id="KW-0175">Coiled coil</keyword>
<organism evidence="3 4">
    <name type="scientific">Streblomastix strix</name>
    <dbReference type="NCBI Taxonomy" id="222440"/>
    <lineage>
        <taxon>Eukaryota</taxon>
        <taxon>Metamonada</taxon>
        <taxon>Preaxostyla</taxon>
        <taxon>Oxymonadida</taxon>
        <taxon>Streblomastigidae</taxon>
        <taxon>Streblomastix</taxon>
    </lineage>
</organism>
<dbReference type="EMBL" id="SNRW01007793">
    <property type="protein sequence ID" value="KAA6380620.1"/>
    <property type="molecule type" value="Genomic_DNA"/>
</dbReference>
<feature type="compositionally biased region" description="Polar residues" evidence="2">
    <location>
        <begin position="11"/>
        <end position="23"/>
    </location>
</feature>